<sequence length="429" mass="47187">MSTRSSYLIIGAGNFGASTALSLALRSPTCEITLVDSAPFPNPRAASHDINKIVRDDYPHPVYMKLMLKGMDKWRSDPLYSPFYHQTGAMRADLSTFSEDCLTMYKKLGVETEAGWISVDEARDRWSGVFASSNFGELQKLFWNPSVGWAEAEKALTKVIETAVANGVEYKISAVAKLLFDEGGACVGARLSNGSEIRADAILVAAGAGTAPLLYRSAPFNKLFHVGDRAVATGAMSFFGKWDMERQQKFRDVPVLKVSVPGVKGEAMSLAKDGVIKFNCDMCFTNLQEQEDGTILSIPPDAPSKFTWTKEMPQKLKDIARRTLHGLYGQNATGVEIESYRLCWDASTPTHDFLISAHPHSQNLYIATGGSFHGWKFLPVIGDCIVDMMEGILDKTLADRWAFDKPPSFPGDKPMPSYVTSGDLAEFFN</sequence>
<proteinExistence type="predicted"/>
<comment type="caution">
    <text evidence="1">The sequence shown here is derived from an EMBL/GenBank/DDBJ whole genome shotgun (WGS) entry which is preliminary data.</text>
</comment>
<dbReference type="EMBL" id="JAPUUL010000010">
    <property type="protein sequence ID" value="KAJ8133477.1"/>
    <property type="molecule type" value="Genomic_DNA"/>
</dbReference>
<accession>A0ACC2K108</accession>
<evidence type="ECO:0000313" key="2">
    <source>
        <dbReference type="Proteomes" id="UP001153332"/>
    </source>
</evidence>
<dbReference type="Proteomes" id="UP001153332">
    <property type="component" value="Unassembled WGS sequence"/>
</dbReference>
<keyword evidence="2" id="KW-1185">Reference proteome</keyword>
<organism evidence="1 2">
    <name type="scientific">Lasiodiplodia mahajangana</name>
    <dbReference type="NCBI Taxonomy" id="1108764"/>
    <lineage>
        <taxon>Eukaryota</taxon>
        <taxon>Fungi</taxon>
        <taxon>Dikarya</taxon>
        <taxon>Ascomycota</taxon>
        <taxon>Pezizomycotina</taxon>
        <taxon>Dothideomycetes</taxon>
        <taxon>Dothideomycetes incertae sedis</taxon>
        <taxon>Botryosphaeriales</taxon>
        <taxon>Botryosphaeriaceae</taxon>
        <taxon>Lasiodiplodia</taxon>
    </lineage>
</organism>
<gene>
    <name evidence="1" type="ORF">O1611_g139</name>
</gene>
<reference evidence="1" key="1">
    <citation type="submission" date="2022-12" db="EMBL/GenBank/DDBJ databases">
        <title>Genome Sequence of Lasiodiplodia mahajangana.</title>
        <authorList>
            <person name="Buettner E."/>
        </authorList>
    </citation>
    <scope>NUCLEOTIDE SEQUENCE</scope>
    <source>
        <strain evidence="1">VT137</strain>
    </source>
</reference>
<evidence type="ECO:0000313" key="1">
    <source>
        <dbReference type="EMBL" id="KAJ8133477.1"/>
    </source>
</evidence>
<protein>
    <submittedName>
        <fullName evidence="1">Uncharacterized protein</fullName>
    </submittedName>
</protein>
<name>A0ACC2K108_9PEZI</name>